<dbReference type="EMBL" id="MBQD01000011">
    <property type="protein sequence ID" value="OCL36447.1"/>
    <property type="molecule type" value="Genomic_DNA"/>
</dbReference>
<dbReference type="PIRSF" id="PIRSF015582">
    <property type="entry name" value="Cit_lyase_B"/>
    <property type="match status" value="1"/>
</dbReference>
<evidence type="ECO:0000259" key="6">
    <source>
        <dbReference type="Pfam" id="PF03328"/>
    </source>
</evidence>
<dbReference type="InterPro" id="IPR040442">
    <property type="entry name" value="Pyrv_kinase-like_dom_sf"/>
</dbReference>
<dbReference type="InterPro" id="IPR011206">
    <property type="entry name" value="Citrate_lyase_beta/mcl1/mcl2"/>
</dbReference>
<evidence type="ECO:0000256" key="4">
    <source>
        <dbReference type="PIRSR" id="PIRSR015582-1"/>
    </source>
</evidence>
<dbReference type="Gene3D" id="3.20.20.60">
    <property type="entry name" value="Phosphoenolpyruvate-binding domains"/>
    <property type="match status" value="1"/>
</dbReference>
<keyword evidence="2 5" id="KW-0479">Metal-binding</keyword>
<protein>
    <submittedName>
        <fullName evidence="7">Citrate (Pro-3S)-lyase</fullName>
    </submittedName>
</protein>
<dbReference type="SUPFAM" id="SSF51621">
    <property type="entry name" value="Phosphoenolpyruvate/pyruvate domain"/>
    <property type="match status" value="1"/>
</dbReference>
<evidence type="ECO:0000256" key="1">
    <source>
        <dbReference type="ARBA" id="ARBA00001946"/>
    </source>
</evidence>
<reference evidence="8" key="1">
    <citation type="submission" date="2016-07" db="EMBL/GenBank/DDBJ databases">
        <authorList>
            <person name="Florea S."/>
            <person name="Webb J.S."/>
            <person name="Jaromczyk J."/>
            <person name="Schardl C.L."/>
        </authorList>
    </citation>
    <scope>NUCLEOTIDE SEQUENCE [LARGE SCALE GENOMIC DNA]</scope>
    <source>
        <strain evidence="8">IPBSL-7</strain>
    </source>
</reference>
<dbReference type="PANTHER" id="PTHR32308:SF10">
    <property type="entry name" value="CITRATE LYASE SUBUNIT BETA"/>
    <property type="match status" value="1"/>
</dbReference>
<feature type="binding site" evidence="4">
    <location>
        <position position="71"/>
    </location>
    <ligand>
        <name>substrate</name>
    </ligand>
</feature>
<feature type="binding site" evidence="5">
    <location>
        <position position="137"/>
    </location>
    <ligand>
        <name>Mg(2+)</name>
        <dbReference type="ChEBI" id="CHEBI:18420"/>
    </ligand>
</feature>
<dbReference type="FunFam" id="3.20.20.60:FF:000013">
    <property type="entry name" value="Citrate lyase beta subunit"/>
    <property type="match status" value="1"/>
</dbReference>
<dbReference type="RefSeq" id="WP_068750704.1">
    <property type="nucleotide sequence ID" value="NZ_MBQD01000011.1"/>
</dbReference>
<dbReference type="AlphaFoldDB" id="A0A1C0AQ69"/>
<proteinExistence type="predicted"/>
<dbReference type="GO" id="GO:0016829">
    <property type="term" value="F:lyase activity"/>
    <property type="evidence" value="ECO:0007669"/>
    <property type="project" value="UniProtKB-KW"/>
</dbReference>
<dbReference type="Pfam" id="PF03328">
    <property type="entry name" value="HpcH_HpaI"/>
    <property type="match status" value="1"/>
</dbReference>
<evidence type="ECO:0000256" key="3">
    <source>
        <dbReference type="ARBA" id="ARBA00022842"/>
    </source>
</evidence>
<sequence>MTHRPARARRTVLSVPASSDRFIDKSRHLAVDQVFLDLEDGVAAAAKDDARARAVAALRAGGWTAPTVSVRVNGWATVWTHRDVIDVVTGAGDLLDTVLLPKVEGPGHVEALDLLLTQLERAAGLEVGRIGIEALIEDAGALVRADAIAASSPRLEALHLGPGDMMAALGMPSLQVGGLVDGYPGDALHHVYGRILVAARARGLQAVDGPYVAVRDEDGFRAAARRAAALGYDGKWVLHPAQVAAGTEIFTPDDETVARAEAMVAVAARAADERVGAVMLDDEMVDEAGVSLAKATLARVRRT</sequence>
<dbReference type="PANTHER" id="PTHR32308">
    <property type="entry name" value="LYASE BETA SUBUNIT, PUTATIVE (AFU_ORTHOLOGUE AFUA_4G13030)-RELATED"/>
    <property type="match status" value="1"/>
</dbReference>
<dbReference type="GO" id="GO:0000287">
    <property type="term" value="F:magnesium ion binding"/>
    <property type="evidence" value="ECO:0007669"/>
    <property type="project" value="TreeGrafter"/>
</dbReference>
<gene>
    <name evidence="7" type="ORF">BCR15_00840</name>
</gene>
<evidence type="ECO:0000313" key="8">
    <source>
        <dbReference type="Proteomes" id="UP000093501"/>
    </source>
</evidence>
<evidence type="ECO:0000256" key="2">
    <source>
        <dbReference type="ARBA" id="ARBA00022723"/>
    </source>
</evidence>
<feature type="binding site" evidence="4">
    <location>
        <position position="137"/>
    </location>
    <ligand>
        <name>substrate</name>
    </ligand>
</feature>
<evidence type="ECO:0000256" key="5">
    <source>
        <dbReference type="PIRSR" id="PIRSR015582-2"/>
    </source>
</evidence>
<dbReference type="InterPro" id="IPR015813">
    <property type="entry name" value="Pyrv/PenolPyrv_kinase-like_dom"/>
</dbReference>
<dbReference type="InterPro" id="IPR005000">
    <property type="entry name" value="Aldolase/citrate-lyase_domain"/>
</dbReference>
<dbReference type="GO" id="GO:0006107">
    <property type="term" value="P:oxaloacetate metabolic process"/>
    <property type="evidence" value="ECO:0007669"/>
    <property type="project" value="TreeGrafter"/>
</dbReference>
<keyword evidence="8" id="KW-1185">Reference proteome</keyword>
<organism evidence="7 8">
    <name type="scientific">Tessaracoccus lapidicaptus</name>
    <dbReference type="NCBI Taxonomy" id="1427523"/>
    <lineage>
        <taxon>Bacteria</taxon>
        <taxon>Bacillati</taxon>
        <taxon>Actinomycetota</taxon>
        <taxon>Actinomycetes</taxon>
        <taxon>Propionibacteriales</taxon>
        <taxon>Propionibacteriaceae</taxon>
        <taxon>Tessaracoccus</taxon>
    </lineage>
</organism>
<feature type="domain" description="HpcH/HpaI aldolase/citrate lyase" evidence="6">
    <location>
        <begin position="10"/>
        <end position="240"/>
    </location>
</feature>
<keyword evidence="3 5" id="KW-0460">Magnesium</keyword>
<comment type="caution">
    <text evidence="7">The sequence shown here is derived from an EMBL/GenBank/DDBJ whole genome shotgun (WGS) entry which is preliminary data.</text>
</comment>
<accession>A0A1C0AQ69</accession>
<name>A0A1C0AQ69_9ACTN</name>
<comment type="cofactor">
    <cofactor evidence="1">
        <name>Mg(2+)</name>
        <dbReference type="ChEBI" id="CHEBI:18420"/>
    </cofactor>
</comment>
<evidence type="ECO:0000313" key="7">
    <source>
        <dbReference type="EMBL" id="OCL36447.1"/>
    </source>
</evidence>
<keyword evidence="7" id="KW-0456">Lyase</keyword>
<feature type="binding site" evidence="5">
    <location>
        <position position="164"/>
    </location>
    <ligand>
        <name>Mg(2+)</name>
        <dbReference type="ChEBI" id="CHEBI:18420"/>
    </ligand>
</feature>
<dbReference type="Proteomes" id="UP000093501">
    <property type="component" value="Unassembled WGS sequence"/>
</dbReference>